<proteinExistence type="predicted"/>
<dbReference type="EMBL" id="CP099837">
    <property type="protein sequence ID" value="USY22272.1"/>
    <property type="molecule type" value="Genomic_DNA"/>
</dbReference>
<feature type="region of interest" description="Disordered" evidence="3">
    <location>
        <begin position="1"/>
        <end position="30"/>
    </location>
</feature>
<keyword evidence="2" id="KW-0288">FMN</keyword>
<dbReference type="PANTHER" id="PTHR43278">
    <property type="entry name" value="NAD(P)H-DEPENDENT FMN-CONTAINING OXIDOREDUCTASE YWQN-RELATED"/>
    <property type="match status" value="1"/>
</dbReference>
<keyword evidence="6" id="KW-1185">Reference proteome</keyword>
<evidence type="ECO:0000256" key="3">
    <source>
        <dbReference type="SAM" id="MobiDB-lite"/>
    </source>
</evidence>
<evidence type="ECO:0000313" key="5">
    <source>
        <dbReference type="EMBL" id="USY22272.1"/>
    </source>
</evidence>
<feature type="domain" description="NADPH-dependent FMN reductase-like" evidence="4">
    <location>
        <begin position="35"/>
        <end position="180"/>
    </location>
</feature>
<sequence>MTAANTGFPDPELPDTGPTDTALPNPELPDTGLSFVAVNGSARANGSSAAALAVAQEHLAESGVQLEVIHLAERRIQACRCGGCNSRSTPCPVDDDVADIVRVMTGADGIVYTAPVYGYGASSLMQTFIERAGVGRLRFDRPLTNKVGGVVVVGRRYAHESVHAQMLHNLLLNRLIIPGSGFPATVRAGGPDTVTRDTEGMSAMLAMLDRMLALAEALRGRPIPVPLGVETRLGVLS</sequence>
<dbReference type="Proteomes" id="UP001055940">
    <property type="component" value="Chromosome"/>
</dbReference>
<dbReference type="InterPro" id="IPR029039">
    <property type="entry name" value="Flavoprotein-like_sf"/>
</dbReference>
<gene>
    <name evidence="5" type="ORF">NE857_12075</name>
</gene>
<dbReference type="Gene3D" id="3.40.50.360">
    <property type="match status" value="1"/>
</dbReference>
<evidence type="ECO:0000313" key="6">
    <source>
        <dbReference type="Proteomes" id="UP001055940"/>
    </source>
</evidence>
<organism evidence="5 6">
    <name type="scientific">Nocardiopsis exhalans</name>
    <dbReference type="NCBI Taxonomy" id="163604"/>
    <lineage>
        <taxon>Bacteria</taxon>
        <taxon>Bacillati</taxon>
        <taxon>Actinomycetota</taxon>
        <taxon>Actinomycetes</taxon>
        <taxon>Streptosporangiales</taxon>
        <taxon>Nocardiopsidaceae</taxon>
        <taxon>Nocardiopsis</taxon>
    </lineage>
</organism>
<dbReference type="RefSeq" id="WP_254421059.1">
    <property type="nucleotide sequence ID" value="NZ_BAAAJB010000046.1"/>
</dbReference>
<dbReference type="SUPFAM" id="SSF52218">
    <property type="entry name" value="Flavoproteins"/>
    <property type="match status" value="1"/>
</dbReference>
<evidence type="ECO:0000259" key="4">
    <source>
        <dbReference type="Pfam" id="PF03358"/>
    </source>
</evidence>
<name>A0ABY5DGN5_9ACTN</name>
<evidence type="ECO:0000256" key="1">
    <source>
        <dbReference type="ARBA" id="ARBA00022630"/>
    </source>
</evidence>
<reference evidence="5" key="1">
    <citation type="submission" date="2022-06" db="EMBL/GenBank/DDBJ databases">
        <authorList>
            <person name="Ping M."/>
        </authorList>
    </citation>
    <scope>NUCLEOTIDE SEQUENCE</scope>
    <source>
        <strain evidence="5">JCM11759T</strain>
    </source>
</reference>
<dbReference type="Pfam" id="PF03358">
    <property type="entry name" value="FMN_red"/>
    <property type="match status" value="1"/>
</dbReference>
<dbReference type="InterPro" id="IPR005025">
    <property type="entry name" value="FMN_Rdtase-like_dom"/>
</dbReference>
<dbReference type="InterPro" id="IPR051796">
    <property type="entry name" value="ISF_SsuE-like"/>
</dbReference>
<evidence type="ECO:0000256" key="2">
    <source>
        <dbReference type="ARBA" id="ARBA00022643"/>
    </source>
</evidence>
<protein>
    <submittedName>
        <fullName evidence="5">Flavodoxin family protein</fullName>
    </submittedName>
</protein>
<accession>A0ABY5DGN5</accession>
<keyword evidence="1" id="KW-0285">Flavoprotein</keyword>
<dbReference type="PANTHER" id="PTHR43278:SF4">
    <property type="entry name" value="NAD(P)H-DEPENDENT FMN-CONTAINING OXIDOREDUCTASE YWQN-RELATED"/>
    <property type="match status" value="1"/>
</dbReference>